<sequence length="165" mass="17608">MAAALATLLVAGASAALAEPAKAVREENGKYFAANDAPTYNVKADGTVDWYTFSGYRRYHAECHTCHGPDGMGSTYAPALVDSLKRLSYEDFTATVIQGRQNVGGGKESVMPSFGTNNNVACYLDDIYVYLKARSDDALGRVRPAKRDDKPAAAKEAENVCLGAS</sequence>
<comment type="caution">
    <text evidence="8">The sequence shown here is derived from an EMBL/GenBank/DDBJ whole genome shotgun (WGS) entry which is preliminary data.</text>
</comment>
<evidence type="ECO:0000256" key="6">
    <source>
        <dbReference type="SAM" id="SignalP"/>
    </source>
</evidence>
<evidence type="ECO:0000256" key="5">
    <source>
        <dbReference type="SAM" id="MobiDB-lite"/>
    </source>
</evidence>
<keyword evidence="1 4" id="KW-0349">Heme</keyword>
<feature type="signal peptide" evidence="6">
    <location>
        <begin position="1"/>
        <end position="18"/>
    </location>
</feature>
<evidence type="ECO:0000256" key="4">
    <source>
        <dbReference type="PROSITE-ProRule" id="PRU00433"/>
    </source>
</evidence>
<reference evidence="8 9" key="1">
    <citation type="submission" date="2019-09" db="EMBL/GenBank/DDBJ databases">
        <title>Salinarimonas rosea gen. nov., sp. nov., a new member of the a-2 subgroup of the Proteobacteria.</title>
        <authorList>
            <person name="Liu J."/>
        </authorList>
    </citation>
    <scope>NUCLEOTIDE SEQUENCE [LARGE SCALE GENOMIC DNA]</scope>
    <source>
        <strain evidence="8 9">BN140002</strain>
    </source>
</reference>
<evidence type="ECO:0000256" key="2">
    <source>
        <dbReference type="ARBA" id="ARBA00022723"/>
    </source>
</evidence>
<dbReference type="InterPro" id="IPR036909">
    <property type="entry name" value="Cyt_c-like_dom_sf"/>
</dbReference>
<dbReference type="AlphaFoldDB" id="A0A5B2VEF8"/>
<dbReference type="Pfam" id="PF13442">
    <property type="entry name" value="Cytochrome_CBB3"/>
    <property type="match status" value="1"/>
</dbReference>
<evidence type="ECO:0000259" key="7">
    <source>
        <dbReference type="PROSITE" id="PS51007"/>
    </source>
</evidence>
<evidence type="ECO:0000313" key="9">
    <source>
        <dbReference type="Proteomes" id="UP000323142"/>
    </source>
</evidence>
<dbReference type="PROSITE" id="PS51007">
    <property type="entry name" value="CYTC"/>
    <property type="match status" value="1"/>
</dbReference>
<dbReference type="OrthoDB" id="5770300at2"/>
<dbReference type="RefSeq" id="WP_149817324.1">
    <property type="nucleotide sequence ID" value="NZ_VUOA01000019.1"/>
</dbReference>
<feature type="chain" id="PRO_5022671546" evidence="6">
    <location>
        <begin position="19"/>
        <end position="165"/>
    </location>
</feature>
<evidence type="ECO:0000256" key="1">
    <source>
        <dbReference type="ARBA" id="ARBA00022617"/>
    </source>
</evidence>
<dbReference type="InterPro" id="IPR009056">
    <property type="entry name" value="Cyt_c-like_dom"/>
</dbReference>
<feature type="compositionally biased region" description="Basic and acidic residues" evidence="5">
    <location>
        <begin position="142"/>
        <end position="158"/>
    </location>
</feature>
<dbReference type="NCBIfam" id="TIGR03874">
    <property type="entry name" value="4cys_cytochr"/>
    <property type="match status" value="1"/>
</dbReference>
<reference evidence="8 9" key="2">
    <citation type="submission" date="2019-09" db="EMBL/GenBank/DDBJ databases">
        <authorList>
            <person name="Jin C."/>
        </authorList>
    </citation>
    <scope>NUCLEOTIDE SEQUENCE [LARGE SCALE GENOMIC DNA]</scope>
    <source>
        <strain evidence="8 9">BN140002</strain>
    </source>
</reference>
<evidence type="ECO:0000313" key="8">
    <source>
        <dbReference type="EMBL" id="KAA2237481.1"/>
    </source>
</evidence>
<keyword evidence="3 4" id="KW-0408">Iron</keyword>
<feature type="region of interest" description="Disordered" evidence="5">
    <location>
        <begin position="142"/>
        <end position="165"/>
    </location>
</feature>
<organism evidence="8 9">
    <name type="scientific">Salinarimonas soli</name>
    <dbReference type="NCBI Taxonomy" id="1638099"/>
    <lineage>
        <taxon>Bacteria</taxon>
        <taxon>Pseudomonadati</taxon>
        <taxon>Pseudomonadota</taxon>
        <taxon>Alphaproteobacteria</taxon>
        <taxon>Hyphomicrobiales</taxon>
        <taxon>Salinarimonadaceae</taxon>
        <taxon>Salinarimonas</taxon>
    </lineage>
</organism>
<dbReference type="EMBL" id="VUOA01000019">
    <property type="protein sequence ID" value="KAA2237481.1"/>
    <property type="molecule type" value="Genomic_DNA"/>
</dbReference>
<dbReference type="GO" id="GO:0020037">
    <property type="term" value="F:heme binding"/>
    <property type="evidence" value="ECO:0007669"/>
    <property type="project" value="InterPro"/>
</dbReference>
<dbReference type="SUPFAM" id="SSF46626">
    <property type="entry name" value="Cytochrome c"/>
    <property type="match status" value="1"/>
</dbReference>
<dbReference type="Gene3D" id="1.10.760.10">
    <property type="entry name" value="Cytochrome c-like domain"/>
    <property type="match status" value="1"/>
</dbReference>
<name>A0A5B2VEF8_9HYPH</name>
<dbReference type="Proteomes" id="UP000323142">
    <property type="component" value="Unassembled WGS sequence"/>
</dbReference>
<keyword evidence="9" id="KW-1185">Reference proteome</keyword>
<keyword evidence="6" id="KW-0732">Signal</keyword>
<keyword evidence="2 4" id="KW-0479">Metal-binding</keyword>
<dbReference type="GO" id="GO:0009055">
    <property type="term" value="F:electron transfer activity"/>
    <property type="evidence" value="ECO:0007669"/>
    <property type="project" value="InterPro"/>
</dbReference>
<proteinExistence type="predicted"/>
<evidence type="ECO:0000256" key="3">
    <source>
        <dbReference type="ARBA" id="ARBA00023004"/>
    </source>
</evidence>
<dbReference type="GO" id="GO:0046872">
    <property type="term" value="F:metal ion binding"/>
    <property type="evidence" value="ECO:0007669"/>
    <property type="project" value="UniProtKB-KW"/>
</dbReference>
<accession>A0A5B2VEF8</accession>
<dbReference type="InterPro" id="IPR022411">
    <property type="entry name" value="C-typ_cyt_methanol_metab-rel"/>
</dbReference>
<protein>
    <submittedName>
        <fullName evidence="8">C-type cytochrome, methanol metabolism-related</fullName>
    </submittedName>
</protein>
<gene>
    <name evidence="8" type="ORF">F0L46_10850</name>
</gene>
<feature type="domain" description="Cytochrome c" evidence="7">
    <location>
        <begin position="44"/>
        <end position="135"/>
    </location>
</feature>